<protein>
    <submittedName>
        <fullName evidence="2">Uncharacterized protein</fullName>
    </submittedName>
</protein>
<organism evidence="2 3">
    <name type="scientific">Piloderma croceum (strain F 1598)</name>
    <dbReference type="NCBI Taxonomy" id="765440"/>
    <lineage>
        <taxon>Eukaryota</taxon>
        <taxon>Fungi</taxon>
        <taxon>Dikarya</taxon>
        <taxon>Basidiomycota</taxon>
        <taxon>Agaricomycotina</taxon>
        <taxon>Agaricomycetes</taxon>
        <taxon>Agaricomycetidae</taxon>
        <taxon>Atheliales</taxon>
        <taxon>Atheliaceae</taxon>
        <taxon>Piloderma</taxon>
    </lineage>
</organism>
<evidence type="ECO:0000313" key="3">
    <source>
        <dbReference type="Proteomes" id="UP000054166"/>
    </source>
</evidence>
<dbReference type="Proteomes" id="UP000054166">
    <property type="component" value="Unassembled WGS sequence"/>
</dbReference>
<reference evidence="3" key="2">
    <citation type="submission" date="2015-01" db="EMBL/GenBank/DDBJ databases">
        <title>Evolutionary Origins and Diversification of the Mycorrhizal Mutualists.</title>
        <authorList>
            <consortium name="DOE Joint Genome Institute"/>
            <consortium name="Mycorrhizal Genomics Consortium"/>
            <person name="Kohler A."/>
            <person name="Kuo A."/>
            <person name="Nagy L.G."/>
            <person name="Floudas D."/>
            <person name="Copeland A."/>
            <person name="Barry K.W."/>
            <person name="Cichocki N."/>
            <person name="Veneault-Fourrey C."/>
            <person name="LaButti K."/>
            <person name="Lindquist E.A."/>
            <person name="Lipzen A."/>
            <person name="Lundell T."/>
            <person name="Morin E."/>
            <person name="Murat C."/>
            <person name="Riley R."/>
            <person name="Ohm R."/>
            <person name="Sun H."/>
            <person name="Tunlid A."/>
            <person name="Henrissat B."/>
            <person name="Grigoriev I.V."/>
            <person name="Hibbett D.S."/>
            <person name="Martin F."/>
        </authorList>
    </citation>
    <scope>NUCLEOTIDE SEQUENCE [LARGE SCALE GENOMIC DNA]</scope>
    <source>
        <strain evidence="3">F 1598</strain>
    </source>
</reference>
<dbReference type="Gene3D" id="1.10.287.1490">
    <property type="match status" value="1"/>
</dbReference>
<feature type="compositionally biased region" description="Basic and acidic residues" evidence="1">
    <location>
        <begin position="43"/>
        <end position="59"/>
    </location>
</feature>
<keyword evidence="3" id="KW-1185">Reference proteome</keyword>
<dbReference type="EMBL" id="KN832981">
    <property type="protein sequence ID" value="KIM86829.1"/>
    <property type="molecule type" value="Genomic_DNA"/>
</dbReference>
<dbReference type="HOGENOM" id="CLU_031481_6_0_1"/>
<name>A0A0C3G4S3_PILCF</name>
<feature type="compositionally biased region" description="Basic and acidic residues" evidence="1">
    <location>
        <begin position="72"/>
        <end position="85"/>
    </location>
</feature>
<feature type="region of interest" description="Disordered" evidence="1">
    <location>
        <begin position="1"/>
        <end position="85"/>
    </location>
</feature>
<feature type="region of interest" description="Disordered" evidence="1">
    <location>
        <begin position="111"/>
        <end position="137"/>
    </location>
</feature>
<dbReference type="OrthoDB" id="3222645at2759"/>
<proteinExistence type="predicted"/>
<reference evidence="2 3" key="1">
    <citation type="submission" date="2014-04" db="EMBL/GenBank/DDBJ databases">
        <authorList>
            <consortium name="DOE Joint Genome Institute"/>
            <person name="Kuo A."/>
            <person name="Tarkka M."/>
            <person name="Buscot F."/>
            <person name="Kohler A."/>
            <person name="Nagy L.G."/>
            <person name="Floudas D."/>
            <person name="Copeland A."/>
            <person name="Barry K.W."/>
            <person name="Cichocki N."/>
            <person name="Veneault-Fourrey C."/>
            <person name="LaButti K."/>
            <person name="Lindquist E.A."/>
            <person name="Lipzen A."/>
            <person name="Lundell T."/>
            <person name="Morin E."/>
            <person name="Murat C."/>
            <person name="Sun H."/>
            <person name="Tunlid A."/>
            <person name="Henrissat B."/>
            <person name="Grigoriev I.V."/>
            <person name="Hibbett D.S."/>
            <person name="Martin F."/>
            <person name="Nordberg H.P."/>
            <person name="Cantor M.N."/>
            <person name="Hua S.X."/>
        </authorList>
    </citation>
    <scope>NUCLEOTIDE SEQUENCE [LARGE SCALE GENOMIC DNA]</scope>
    <source>
        <strain evidence="2 3">F 1598</strain>
    </source>
</reference>
<gene>
    <name evidence="2" type="ORF">PILCRDRAFT_4707</name>
</gene>
<feature type="compositionally biased region" description="Polar residues" evidence="1">
    <location>
        <begin position="60"/>
        <end position="69"/>
    </location>
</feature>
<dbReference type="InParanoid" id="A0A0C3G4S3"/>
<accession>A0A0C3G4S3</accession>
<evidence type="ECO:0000256" key="1">
    <source>
        <dbReference type="SAM" id="MobiDB-lite"/>
    </source>
</evidence>
<dbReference type="STRING" id="765440.A0A0C3G4S3"/>
<evidence type="ECO:0000313" key="2">
    <source>
        <dbReference type="EMBL" id="KIM86829.1"/>
    </source>
</evidence>
<dbReference type="AlphaFoldDB" id="A0A0C3G4S3"/>
<sequence>MATGEMNDTVGRQQVQDDQKPTSHKQKRAERQEGRGGVTADAIRVRDEDKRGSGDRGKGSTEQQFQAQQALVDDRQKHISDAQEQRDRYIKDMERDIGRQQGQITRLKQEMVSLREEGMRNEDRLTRSEREKSKLQHEIRDLRDRLEQSQRHEHGQQQQLQRQEQENKILQTESHQLKAQYAHTAALLETRTSELKGAQAFLTKADSISGAEVTSMVEGLNSEILQTAAFMADSFEFVGTLPSATMERNEACERVEHMLGKRMSTMLSSVQHSEDPMLVQIALQSCLIRQCVLFIRVWSLEESLRANQLLETIYTRLGQAEDQTVSGRWRALTHRHARTLPHDDPTQTSSAEMAVVNDLVDILIIAGYRRHHQEGFEMVSRKFGDKIKAINKASFRLNQVLKEEIISSDLEPVWVSPNISFDPAGMEDFGGEQVRQQQSDRVLCITEMGLQRVVRQIKENRSRPETTLLLKPKVALESVTDSMSKRGMTVAAWPSQGPGHPGK</sequence>